<gene>
    <name evidence="2" type="ORF">I302_04908</name>
    <name evidence="3" type="ORF">I302_105787</name>
</gene>
<keyword evidence="4" id="KW-1185">Reference proteome</keyword>
<evidence type="ECO:0000313" key="2">
    <source>
        <dbReference type="EMBL" id="OCF25098.1"/>
    </source>
</evidence>
<feature type="region of interest" description="Disordered" evidence="1">
    <location>
        <begin position="132"/>
        <end position="154"/>
    </location>
</feature>
<dbReference type="EMBL" id="KI894021">
    <property type="protein sequence ID" value="OCF25098.1"/>
    <property type="molecule type" value="Genomic_DNA"/>
</dbReference>
<evidence type="ECO:0000313" key="4">
    <source>
        <dbReference type="Proteomes" id="UP000092730"/>
    </source>
</evidence>
<organism evidence="2">
    <name type="scientific">Kwoniella bestiolae CBS 10118</name>
    <dbReference type="NCBI Taxonomy" id="1296100"/>
    <lineage>
        <taxon>Eukaryota</taxon>
        <taxon>Fungi</taxon>
        <taxon>Dikarya</taxon>
        <taxon>Basidiomycota</taxon>
        <taxon>Agaricomycotina</taxon>
        <taxon>Tremellomycetes</taxon>
        <taxon>Tremellales</taxon>
        <taxon>Cryptococcaceae</taxon>
        <taxon>Kwoniella</taxon>
    </lineage>
</organism>
<protein>
    <submittedName>
        <fullName evidence="2">Uncharacterized protein</fullName>
    </submittedName>
</protein>
<dbReference type="EMBL" id="CP144544">
    <property type="protein sequence ID" value="WVW83766.1"/>
    <property type="molecule type" value="Genomic_DNA"/>
</dbReference>
<name>A0A1B9G276_9TREE</name>
<reference evidence="2" key="1">
    <citation type="submission" date="2013-07" db="EMBL/GenBank/DDBJ databases">
        <title>The Genome Sequence of Cryptococcus bestiolae CBS10118.</title>
        <authorList>
            <consortium name="The Broad Institute Genome Sequencing Platform"/>
            <person name="Cuomo C."/>
            <person name="Litvintseva A."/>
            <person name="Chen Y."/>
            <person name="Heitman J."/>
            <person name="Sun S."/>
            <person name="Springer D."/>
            <person name="Dromer F."/>
            <person name="Young S.K."/>
            <person name="Zeng Q."/>
            <person name="Gargeya S."/>
            <person name="Fitzgerald M."/>
            <person name="Abouelleil A."/>
            <person name="Alvarado L."/>
            <person name="Berlin A.M."/>
            <person name="Chapman S.B."/>
            <person name="Dewar J."/>
            <person name="Goldberg J."/>
            <person name="Griggs A."/>
            <person name="Gujja S."/>
            <person name="Hansen M."/>
            <person name="Howarth C."/>
            <person name="Imamovic A."/>
            <person name="Larimer J."/>
            <person name="McCowan C."/>
            <person name="Murphy C."/>
            <person name="Pearson M."/>
            <person name="Priest M."/>
            <person name="Roberts A."/>
            <person name="Saif S."/>
            <person name="Shea T."/>
            <person name="Sykes S."/>
            <person name="Wortman J."/>
            <person name="Nusbaum C."/>
            <person name="Birren B."/>
        </authorList>
    </citation>
    <scope>NUCLEOTIDE SEQUENCE [LARGE SCALE GENOMIC DNA]</scope>
    <source>
        <strain evidence="2">CBS 10118</strain>
    </source>
</reference>
<dbReference type="RefSeq" id="XP_019046168.1">
    <property type="nucleotide sequence ID" value="XM_019191538.1"/>
</dbReference>
<reference evidence="3" key="4">
    <citation type="submission" date="2024-02" db="EMBL/GenBank/DDBJ databases">
        <title>Comparative genomics of Cryptococcus and Kwoniella reveals pathogenesis evolution and contrasting modes of karyotype evolution via chromosome fusion or intercentromeric recombination.</title>
        <authorList>
            <person name="Coelho M.A."/>
            <person name="David-Palma M."/>
            <person name="Shea T."/>
            <person name="Bowers K."/>
            <person name="McGinley-Smith S."/>
            <person name="Mohammad A.W."/>
            <person name="Gnirke A."/>
            <person name="Yurkov A.M."/>
            <person name="Nowrousian M."/>
            <person name="Sun S."/>
            <person name="Cuomo C.A."/>
            <person name="Heitman J."/>
        </authorList>
    </citation>
    <scope>NUCLEOTIDE SEQUENCE</scope>
    <source>
        <strain evidence="3">CBS 10118</strain>
    </source>
</reference>
<dbReference type="VEuPathDB" id="FungiDB:I302_04908"/>
<evidence type="ECO:0000256" key="1">
    <source>
        <dbReference type="SAM" id="MobiDB-lite"/>
    </source>
</evidence>
<dbReference type="Proteomes" id="UP000092730">
    <property type="component" value="Chromosome 4"/>
</dbReference>
<accession>A0A1B9G276</accession>
<sequence length="154" mass="17368">MVTYYEDDYGRFSYSIGEGVLERTCGPLFLDQLLHGDDLQYAIYRKERGEYAEPRPKDDTFTYEHTHQDGKIKEKTVKLYQGHASVNYSFVSIGKDDIWHGCGQCSGCRKSGKWGKEFTEALNNYLSTKEGETLGVAKNGGEEGRADDGTRPST</sequence>
<reference evidence="3" key="2">
    <citation type="submission" date="2013-07" db="EMBL/GenBank/DDBJ databases">
        <authorList>
            <consortium name="The Broad Institute Genome Sequencing Platform"/>
            <person name="Cuomo C."/>
            <person name="Litvintseva A."/>
            <person name="Chen Y."/>
            <person name="Heitman J."/>
            <person name="Sun S."/>
            <person name="Springer D."/>
            <person name="Dromer F."/>
            <person name="Young S.K."/>
            <person name="Zeng Q."/>
            <person name="Gargeya S."/>
            <person name="Fitzgerald M."/>
            <person name="Abouelleil A."/>
            <person name="Alvarado L."/>
            <person name="Berlin A.M."/>
            <person name="Chapman S.B."/>
            <person name="Dewar J."/>
            <person name="Goldberg J."/>
            <person name="Griggs A."/>
            <person name="Gujja S."/>
            <person name="Hansen M."/>
            <person name="Howarth C."/>
            <person name="Imamovic A."/>
            <person name="Larimer J."/>
            <person name="McCowan C."/>
            <person name="Murphy C."/>
            <person name="Pearson M."/>
            <person name="Priest M."/>
            <person name="Roberts A."/>
            <person name="Saif S."/>
            <person name="Shea T."/>
            <person name="Sykes S."/>
            <person name="Wortman J."/>
            <person name="Nusbaum C."/>
            <person name="Birren B."/>
        </authorList>
    </citation>
    <scope>NUCLEOTIDE SEQUENCE</scope>
    <source>
        <strain evidence="3">CBS 10118</strain>
    </source>
</reference>
<dbReference type="AlphaFoldDB" id="A0A1B9G276"/>
<proteinExistence type="predicted"/>
<reference evidence="2" key="3">
    <citation type="submission" date="2014-01" db="EMBL/GenBank/DDBJ databases">
        <title>Evolution of pathogenesis and genome organization in the Tremellales.</title>
        <authorList>
            <person name="Cuomo C."/>
            <person name="Litvintseva A."/>
            <person name="Heitman J."/>
            <person name="Chen Y."/>
            <person name="Sun S."/>
            <person name="Springer D."/>
            <person name="Dromer F."/>
            <person name="Young S."/>
            <person name="Zeng Q."/>
            <person name="Chapman S."/>
            <person name="Gujja S."/>
            <person name="Saif S."/>
            <person name="Birren B."/>
        </authorList>
    </citation>
    <scope>NUCLEOTIDE SEQUENCE</scope>
    <source>
        <strain evidence="2">CBS 10118</strain>
    </source>
</reference>
<dbReference type="KEGG" id="kbi:30209307"/>
<dbReference type="GeneID" id="30209307"/>
<evidence type="ECO:0000313" key="3">
    <source>
        <dbReference type="EMBL" id="WVW83766.1"/>
    </source>
</evidence>
<feature type="compositionally biased region" description="Basic and acidic residues" evidence="1">
    <location>
        <begin position="140"/>
        <end position="154"/>
    </location>
</feature>